<evidence type="ECO:0000256" key="4">
    <source>
        <dbReference type="ARBA" id="ARBA00023163"/>
    </source>
</evidence>
<evidence type="ECO:0000256" key="1">
    <source>
        <dbReference type="ARBA" id="ARBA00018672"/>
    </source>
</evidence>
<dbReference type="PANTHER" id="PTHR43280">
    <property type="entry name" value="ARAC-FAMILY TRANSCRIPTIONAL REGULATOR"/>
    <property type="match status" value="1"/>
</dbReference>
<evidence type="ECO:0000313" key="11">
    <source>
        <dbReference type="Proteomes" id="UP000095003"/>
    </source>
</evidence>
<dbReference type="InterPro" id="IPR001789">
    <property type="entry name" value="Sig_transdc_resp-reg_receiver"/>
</dbReference>
<dbReference type="PANTHER" id="PTHR43280:SF2">
    <property type="entry name" value="HTH-TYPE TRANSCRIPTIONAL REGULATOR EXSA"/>
    <property type="match status" value="1"/>
</dbReference>
<keyword evidence="2" id="KW-0805">Transcription regulation</keyword>
<dbReference type="Proteomes" id="UP000095003">
    <property type="component" value="Unassembled WGS sequence"/>
</dbReference>
<dbReference type="SMART" id="SM00342">
    <property type="entry name" value="HTH_ARAC"/>
    <property type="match status" value="1"/>
</dbReference>
<dbReference type="SMART" id="SM00448">
    <property type="entry name" value="REC"/>
    <property type="match status" value="1"/>
</dbReference>
<dbReference type="Pfam" id="PF00072">
    <property type="entry name" value="Response_reg"/>
    <property type="match status" value="1"/>
</dbReference>
<protein>
    <recommendedName>
        <fullName evidence="1">Stage 0 sporulation protein A homolog</fullName>
    </recommendedName>
</protein>
<evidence type="ECO:0000313" key="10">
    <source>
        <dbReference type="EMBL" id="ODM04659.1"/>
    </source>
</evidence>
<comment type="caution">
    <text evidence="10">The sequence shown here is derived from an EMBL/GenBank/DDBJ whole genome shotgun (WGS) entry which is preliminary data.</text>
</comment>
<keyword evidence="6" id="KW-0597">Phosphoprotein</keyword>
<feature type="domain" description="HTH araC/xylS-type" evidence="8">
    <location>
        <begin position="418"/>
        <end position="517"/>
    </location>
</feature>
<organism evidence="10 11">
    <name type="scientific">Eisenbergiella tayi</name>
    <dbReference type="NCBI Taxonomy" id="1432052"/>
    <lineage>
        <taxon>Bacteria</taxon>
        <taxon>Bacillati</taxon>
        <taxon>Bacillota</taxon>
        <taxon>Clostridia</taxon>
        <taxon>Lachnospirales</taxon>
        <taxon>Lachnospiraceae</taxon>
        <taxon>Eisenbergiella</taxon>
    </lineage>
</organism>
<dbReference type="RefSeq" id="WP_069159182.1">
    <property type="nucleotide sequence ID" value="NZ_DBFYTC010000158.1"/>
</dbReference>
<accession>A0A1E3A7Q9</accession>
<comment type="function">
    <text evidence="5">May play the central regulatory role in sporulation. It may be an element of the effector pathway responsible for the activation of sporulation genes in response to nutritional stress. Spo0A may act in concert with spo0H (a sigma factor) to control the expression of some genes that are critical to the sporulation process.</text>
</comment>
<reference evidence="10 11" key="1">
    <citation type="submission" date="2016-07" db="EMBL/GenBank/DDBJ databases">
        <title>Characterization of isolates of Eisenbergiella tayi derived from blood cultures, using whole genome sequencing.</title>
        <authorList>
            <person name="Burdz T."/>
            <person name="Wiebe D."/>
            <person name="Huynh C."/>
            <person name="Bernard K."/>
        </authorList>
    </citation>
    <scope>NUCLEOTIDE SEQUENCE [LARGE SCALE GENOMIC DNA]</scope>
    <source>
        <strain evidence="10 11">NML 120489</strain>
    </source>
</reference>
<dbReference type="PRINTS" id="PR00032">
    <property type="entry name" value="HTHARAC"/>
</dbReference>
<evidence type="ECO:0000256" key="6">
    <source>
        <dbReference type="PROSITE-ProRule" id="PRU00169"/>
    </source>
</evidence>
<keyword evidence="7" id="KW-0175">Coiled coil</keyword>
<evidence type="ECO:0000256" key="5">
    <source>
        <dbReference type="ARBA" id="ARBA00024867"/>
    </source>
</evidence>
<dbReference type="GO" id="GO:0043565">
    <property type="term" value="F:sequence-specific DNA binding"/>
    <property type="evidence" value="ECO:0007669"/>
    <property type="project" value="InterPro"/>
</dbReference>
<gene>
    <name evidence="10" type="ORF">BEH84_05720</name>
</gene>
<dbReference type="InterPro" id="IPR009057">
    <property type="entry name" value="Homeodomain-like_sf"/>
</dbReference>
<dbReference type="InterPro" id="IPR020449">
    <property type="entry name" value="Tscrpt_reg_AraC-type_HTH"/>
</dbReference>
<feature type="domain" description="Response regulatory" evidence="9">
    <location>
        <begin position="2"/>
        <end position="120"/>
    </location>
</feature>
<keyword evidence="4" id="KW-0804">Transcription</keyword>
<evidence type="ECO:0000259" key="9">
    <source>
        <dbReference type="PROSITE" id="PS50110"/>
    </source>
</evidence>
<dbReference type="SUPFAM" id="SSF52172">
    <property type="entry name" value="CheY-like"/>
    <property type="match status" value="1"/>
</dbReference>
<dbReference type="GO" id="GO:0000160">
    <property type="term" value="P:phosphorelay signal transduction system"/>
    <property type="evidence" value="ECO:0007669"/>
    <property type="project" value="InterPro"/>
</dbReference>
<dbReference type="CDD" id="cd17536">
    <property type="entry name" value="REC_YesN-like"/>
    <property type="match status" value="1"/>
</dbReference>
<evidence type="ECO:0000259" key="8">
    <source>
        <dbReference type="PROSITE" id="PS01124"/>
    </source>
</evidence>
<keyword evidence="3" id="KW-0238">DNA-binding</keyword>
<dbReference type="SUPFAM" id="SSF46689">
    <property type="entry name" value="Homeodomain-like"/>
    <property type="match status" value="2"/>
</dbReference>
<evidence type="ECO:0000256" key="3">
    <source>
        <dbReference type="ARBA" id="ARBA00023125"/>
    </source>
</evidence>
<feature type="modified residue" description="4-aspartylphosphate" evidence="6">
    <location>
        <position position="55"/>
    </location>
</feature>
<evidence type="ECO:0000256" key="7">
    <source>
        <dbReference type="SAM" id="Coils"/>
    </source>
</evidence>
<dbReference type="InterPro" id="IPR018060">
    <property type="entry name" value="HTH_AraC"/>
</dbReference>
<dbReference type="PROSITE" id="PS50110">
    <property type="entry name" value="RESPONSE_REGULATORY"/>
    <property type="match status" value="1"/>
</dbReference>
<dbReference type="InterPro" id="IPR018062">
    <property type="entry name" value="HTH_AraC-typ_CS"/>
</dbReference>
<sequence length="518" mass="60292">MKILIAEDEYYARQRLIKIIRECDMEAELAAAVENGREAVDFLEQNTDVDVVLTDIIMPRMNGLELAEYIHVNMPYIQVVIVSGYEEFDYARKAIEYEVKQYIIKPVKRELLLRVLRQLEEKQENFRREVEAGVLERLKKLPNGYTSSKQVLTKKELMQIHMPQAAAMSEETPCRVFVIQLERTMNTRDAGLLDKICAQKLDSRLAGTFFCQMNDEYVAAVRTEEDSEGSALFRDLEGILNYCHVQLETGVVAGMSRLFYGTANIYDAYKECLYAMNIRLMKGWNKIFEYQLPHGGNNYFLPRDDNALAGALQLSDAAKAAELVHGLLNKREMLDSGDVNAYYDMILNILRSVNRYYRSLYNENEAMDCKVEIMFSRRYDLYVFKHPEELEEYLMDIIREICDQEQNSLKNGGNAIIRDILHYVEQNYQYDLSLQELAEKKYFMNSSYLSRLFKSAVGQTFSRYVIELRIKKARELLKDKTMKINDVAAQVGYNNTSHFIQSFKKLCGCTPEEYRNQL</sequence>
<dbReference type="GeneID" id="93300523"/>
<dbReference type="PROSITE" id="PS01124">
    <property type="entry name" value="HTH_ARAC_FAMILY_2"/>
    <property type="match status" value="1"/>
</dbReference>
<dbReference type="PROSITE" id="PS00041">
    <property type="entry name" value="HTH_ARAC_FAMILY_1"/>
    <property type="match status" value="1"/>
</dbReference>
<evidence type="ECO:0000256" key="2">
    <source>
        <dbReference type="ARBA" id="ARBA00023015"/>
    </source>
</evidence>
<dbReference type="EMBL" id="MCGI01000007">
    <property type="protein sequence ID" value="ODM04659.1"/>
    <property type="molecule type" value="Genomic_DNA"/>
</dbReference>
<name>A0A1E3A7Q9_9FIRM</name>
<proteinExistence type="predicted"/>
<dbReference type="AlphaFoldDB" id="A0A1E3A7Q9"/>
<dbReference type="Gene3D" id="1.10.10.60">
    <property type="entry name" value="Homeodomain-like"/>
    <property type="match status" value="2"/>
</dbReference>
<dbReference type="Gene3D" id="3.40.50.2300">
    <property type="match status" value="1"/>
</dbReference>
<dbReference type="Pfam" id="PF12833">
    <property type="entry name" value="HTH_18"/>
    <property type="match status" value="1"/>
</dbReference>
<dbReference type="GO" id="GO:0003700">
    <property type="term" value="F:DNA-binding transcription factor activity"/>
    <property type="evidence" value="ECO:0007669"/>
    <property type="project" value="InterPro"/>
</dbReference>
<dbReference type="InterPro" id="IPR011006">
    <property type="entry name" value="CheY-like_superfamily"/>
</dbReference>
<feature type="coiled-coil region" evidence="7">
    <location>
        <begin position="109"/>
        <end position="136"/>
    </location>
</feature>